<dbReference type="EMBL" id="JRHC01000006">
    <property type="protein sequence ID" value="KJF42241.1"/>
    <property type="molecule type" value="Genomic_DNA"/>
</dbReference>
<evidence type="ECO:0000259" key="2">
    <source>
        <dbReference type="PROSITE" id="PS50991"/>
    </source>
</evidence>
<dbReference type="Pfam" id="PF00682">
    <property type="entry name" value="HMGL-like"/>
    <property type="match status" value="1"/>
</dbReference>
<reference evidence="3 4" key="1">
    <citation type="submission" date="2014-09" db="EMBL/GenBank/DDBJ databases">
        <title>Draft Genome Sequence of Draconibacterium sp. JN14CK-3.</title>
        <authorList>
            <person name="Dong C."/>
            <person name="Lai Q."/>
            <person name="Shao Z."/>
        </authorList>
    </citation>
    <scope>NUCLEOTIDE SEQUENCE [LARGE SCALE GENOMIC DNA]</scope>
    <source>
        <strain evidence="3 4">JN14CK-3</strain>
    </source>
</reference>
<evidence type="ECO:0000256" key="1">
    <source>
        <dbReference type="ARBA" id="ARBA00023211"/>
    </source>
</evidence>
<proteinExistence type="predicted"/>
<dbReference type="STRING" id="1544798.LH29_20825"/>
<dbReference type="GO" id="GO:0003852">
    <property type="term" value="F:2-isopropylmalate synthase activity"/>
    <property type="evidence" value="ECO:0007669"/>
    <property type="project" value="TreeGrafter"/>
</dbReference>
<dbReference type="PANTHER" id="PTHR10277">
    <property type="entry name" value="HOMOCITRATE SYNTHASE-RELATED"/>
    <property type="match status" value="1"/>
</dbReference>
<gene>
    <name evidence="3" type="ORF">LH29_20825</name>
</gene>
<sequence>MYKADIKVMDCTVRDGGLMNKWQFSDDFVRGVYKGCVEAGVDYMEIGYKSSESAFSRDEVGPWKFCDDKDLRRVVGDNDTKLKLSAMADIGRIAPEDIPPANESLIDMMRVACYCHQVDKAIWLAEHCMDKGYEVTINLMAVSKVNESDLDEALATLAKSRVPIIYVVDSFGSLYCESIEKLVKKYAAALPGKELGIHAHNNMQLAMSNTVTSLINGVTMLDATLLGMGRGAGNCPIEILIAFLKNPKYRLLPLLEAIQTQVKPWQEKIDWGYHIPYLITGALNEHPRSAMQWMDSEKKDDFVAFMKEMHDYELLE</sequence>
<name>A0A0D8J6W7_9BACT</name>
<keyword evidence="4" id="KW-1185">Reference proteome</keyword>
<dbReference type="InterPro" id="IPR000891">
    <property type="entry name" value="PYR_CT"/>
</dbReference>
<dbReference type="GO" id="GO:0009098">
    <property type="term" value="P:L-leucine biosynthetic process"/>
    <property type="evidence" value="ECO:0007669"/>
    <property type="project" value="TreeGrafter"/>
</dbReference>
<comment type="caution">
    <text evidence="3">The sequence shown here is derived from an EMBL/GenBank/DDBJ whole genome shotgun (WGS) entry which is preliminary data.</text>
</comment>
<dbReference type="CDD" id="cd07944">
    <property type="entry name" value="DRE_TIM_HOA_like"/>
    <property type="match status" value="1"/>
</dbReference>
<organism evidence="3 4">
    <name type="scientific">Draconibacterium sediminis</name>
    <dbReference type="NCBI Taxonomy" id="1544798"/>
    <lineage>
        <taxon>Bacteria</taxon>
        <taxon>Pseudomonadati</taxon>
        <taxon>Bacteroidota</taxon>
        <taxon>Bacteroidia</taxon>
        <taxon>Marinilabiliales</taxon>
        <taxon>Prolixibacteraceae</taxon>
        <taxon>Draconibacterium</taxon>
    </lineage>
</organism>
<dbReference type="OrthoDB" id="9804858at2"/>
<dbReference type="RefSeq" id="WP_045033032.1">
    <property type="nucleotide sequence ID" value="NZ_CAJXKZ010000008.1"/>
</dbReference>
<dbReference type="PANTHER" id="PTHR10277:SF9">
    <property type="entry name" value="2-ISOPROPYLMALATE SYNTHASE 1, CHLOROPLASTIC-RELATED"/>
    <property type="match status" value="1"/>
</dbReference>
<evidence type="ECO:0000313" key="4">
    <source>
        <dbReference type="Proteomes" id="UP000032544"/>
    </source>
</evidence>
<accession>A0A0D8J6W7</accession>
<protein>
    <submittedName>
        <fullName evidence="3">Nucleoid-structuring protein H-NS</fullName>
    </submittedName>
</protein>
<dbReference type="PATRIC" id="fig|1544798.3.peg.4340"/>
<dbReference type="PROSITE" id="PS50991">
    <property type="entry name" value="PYR_CT"/>
    <property type="match status" value="1"/>
</dbReference>
<dbReference type="Gene3D" id="3.20.20.70">
    <property type="entry name" value="Aldolase class I"/>
    <property type="match status" value="1"/>
</dbReference>
<keyword evidence="1" id="KW-0464">Manganese</keyword>
<dbReference type="SUPFAM" id="SSF51569">
    <property type="entry name" value="Aldolase"/>
    <property type="match status" value="1"/>
</dbReference>
<feature type="domain" description="Pyruvate carboxyltransferase" evidence="2">
    <location>
        <begin position="6"/>
        <end position="259"/>
    </location>
</feature>
<dbReference type="AlphaFoldDB" id="A0A0D8J6W7"/>
<dbReference type="InterPro" id="IPR013785">
    <property type="entry name" value="Aldolase_TIM"/>
</dbReference>
<dbReference type="Proteomes" id="UP000032544">
    <property type="component" value="Unassembled WGS sequence"/>
</dbReference>
<evidence type="ECO:0000313" key="3">
    <source>
        <dbReference type="EMBL" id="KJF42241.1"/>
    </source>
</evidence>
<dbReference type="InterPro" id="IPR050073">
    <property type="entry name" value="2-IPM_HCS-like"/>
</dbReference>